<protein>
    <submittedName>
        <fullName evidence="2">Transcription factor FAMA</fullName>
    </submittedName>
</protein>
<gene>
    <name evidence="2" type="ORF">F511_17620</name>
</gene>
<accession>A0A2Z7CEK7</accession>
<feature type="region of interest" description="Disordered" evidence="1">
    <location>
        <begin position="1"/>
        <end position="97"/>
    </location>
</feature>
<name>A0A2Z7CEK7_9LAMI</name>
<dbReference type="EMBL" id="KQ997081">
    <property type="protein sequence ID" value="KZV44297.1"/>
    <property type="molecule type" value="Genomic_DNA"/>
</dbReference>
<proteinExistence type="predicted"/>
<feature type="compositionally biased region" description="Polar residues" evidence="1">
    <location>
        <begin position="68"/>
        <end position="78"/>
    </location>
</feature>
<sequence length="136" mass="14859">MQRHRAAAGRPPSRGAAIIERPPRAGGGPSGSTLAHQQVGHHRAERRSSSGHLARRKRPTSSRDVRQARTSRATSGDKQPNGLHIYAQHRSISGAIQQPTHVRQARLAGMHRARSHARRGATSPWLSSKNFLLISI</sequence>
<evidence type="ECO:0000313" key="2">
    <source>
        <dbReference type="EMBL" id="KZV44297.1"/>
    </source>
</evidence>
<keyword evidence="3" id="KW-1185">Reference proteome</keyword>
<feature type="compositionally biased region" description="Low complexity" evidence="1">
    <location>
        <begin position="8"/>
        <end position="17"/>
    </location>
</feature>
<dbReference type="AlphaFoldDB" id="A0A2Z7CEK7"/>
<evidence type="ECO:0000256" key="1">
    <source>
        <dbReference type="SAM" id="MobiDB-lite"/>
    </source>
</evidence>
<reference evidence="2 3" key="1">
    <citation type="journal article" date="2015" name="Proc. Natl. Acad. Sci. U.S.A.">
        <title>The resurrection genome of Boea hygrometrica: A blueprint for survival of dehydration.</title>
        <authorList>
            <person name="Xiao L."/>
            <person name="Yang G."/>
            <person name="Zhang L."/>
            <person name="Yang X."/>
            <person name="Zhao S."/>
            <person name="Ji Z."/>
            <person name="Zhou Q."/>
            <person name="Hu M."/>
            <person name="Wang Y."/>
            <person name="Chen M."/>
            <person name="Xu Y."/>
            <person name="Jin H."/>
            <person name="Xiao X."/>
            <person name="Hu G."/>
            <person name="Bao F."/>
            <person name="Hu Y."/>
            <person name="Wan P."/>
            <person name="Li L."/>
            <person name="Deng X."/>
            <person name="Kuang T."/>
            <person name="Xiang C."/>
            <person name="Zhu J.K."/>
            <person name="Oliver M.J."/>
            <person name="He Y."/>
        </authorList>
    </citation>
    <scope>NUCLEOTIDE SEQUENCE [LARGE SCALE GENOMIC DNA]</scope>
    <source>
        <strain evidence="3">cv. XS01</strain>
    </source>
</reference>
<organism evidence="2 3">
    <name type="scientific">Dorcoceras hygrometricum</name>
    <dbReference type="NCBI Taxonomy" id="472368"/>
    <lineage>
        <taxon>Eukaryota</taxon>
        <taxon>Viridiplantae</taxon>
        <taxon>Streptophyta</taxon>
        <taxon>Embryophyta</taxon>
        <taxon>Tracheophyta</taxon>
        <taxon>Spermatophyta</taxon>
        <taxon>Magnoliopsida</taxon>
        <taxon>eudicotyledons</taxon>
        <taxon>Gunneridae</taxon>
        <taxon>Pentapetalae</taxon>
        <taxon>asterids</taxon>
        <taxon>lamiids</taxon>
        <taxon>Lamiales</taxon>
        <taxon>Gesneriaceae</taxon>
        <taxon>Didymocarpoideae</taxon>
        <taxon>Trichosporeae</taxon>
        <taxon>Loxocarpinae</taxon>
        <taxon>Dorcoceras</taxon>
    </lineage>
</organism>
<dbReference type="Proteomes" id="UP000250235">
    <property type="component" value="Unassembled WGS sequence"/>
</dbReference>
<evidence type="ECO:0000313" key="3">
    <source>
        <dbReference type="Proteomes" id="UP000250235"/>
    </source>
</evidence>